<comment type="subcellular location">
    <subcellularLocation>
        <location evidence="1">Cytoplasmic vesicle</location>
        <location evidence="1">Secretory vesicle</location>
        <location evidence="1">Acrosome</location>
    </subcellularLocation>
</comment>
<proteinExistence type="predicted"/>
<dbReference type="PANTHER" id="PTHR46511:SF1">
    <property type="entry name" value="MORN REPEAT-CONTAINING PROTEIN 3"/>
    <property type="match status" value="1"/>
</dbReference>
<dbReference type="AlphaFoldDB" id="A0A1A9X3Q7"/>
<comment type="function">
    <text evidence="5">Assembles a suppression complex (suppresome) by tethering SIRT1 and MDM2 to regulate composite modifications of p53/TP53. Confers both deacetylation-mediated functional inactivation, by SIRT1, and ubiquitination-dependent degradation, by MDM2, of p53/TP53, promoting a proliferative and cell survival behaviors. May play a role in the regulation of spermatogenesis.</text>
</comment>
<dbReference type="InterPro" id="IPR052472">
    <property type="entry name" value="MORN3"/>
</dbReference>
<dbReference type="GO" id="GO:0001669">
    <property type="term" value="C:acrosomal vesicle"/>
    <property type="evidence" value="ECO:0007669"/>
    <property type="project" value="UniProtKB-SubCell"/>
</dbReference>
<keyword evidence="2" id="KW-0677">Repeat</keyword>
<evidence type="ECO:0000313" key="6">
    <source>
        <dbReference type="EnsemblMetazoa" id="GBRI043169-PA"/>
    </source>
</evidence>
<dbReference type="STRING" id="37001.A0A1A9X3Q7"/>
<dbReference type="SUPFAM" id="SSF82185">
    <property type="entry name" value="Histone H3 K4-specific methyltransferase SET7/9 N-terminal domain"/>
    <property type="match status" value="2"/>
</dbReference>
<evidence type="ECO:0000256" key="3">
    <source>
        <dbReference type="ARBA" id="ARBA00023329"/>
    </source>
</evidence>
<dbReference type="Proteomes" id="UP000091820">
    <property type="component" value="Unassembled WGS sequence"/>
</dbReference>
<dbReference type="EnsemblMetazoa" id="GBRI043169-RA">
    <property type="protein sequence ID" value="GBRI043169-PA"/>
    <property type="gene ID" value="GBRI043169"/>
</dbReference>
<accession>A0A1A9X3Q7</accession>
<organism evidence="6 7">
    <name type="scientific">Glossina brevipalpis</name>
    <dbReference type="NCBI Taxonomy" id="37001"/>
    <lineage>
        <taxon>Eukaryota</taxon>
        <taxon>Metazoa</taxon>
        <taxon>Ecdysozoa</taxon>
        <taxon>Arthropoda</taxon>
        <taxon>Hexapoda</taxon>
        <taxon>Insecta</taxon>
        <taxon>Pterygota</taxon>
        <taxon>Neoptera</taxon>
        <taxon>Endopterygota</taxon>
        <taxon>Diptera</taxon>
        <taxon>Brachycera</taxon>
        <taxon>Muscomorpha</taxon>
        <taxon>Hippoboscoidea</taxon>
        <taxon>Glossinidae</taxon>
        <taxon>Glossina</taxon>
    </lineage>
</organism>
<sequence length="286" mass="32863">MDRLCHCVCELKNYTKAESTGSRDRFFYPGGGNYKGYWLKSQHHGYGNKTNKNNLAYSGQWSNGKRHGMGSMTKTTPKGVTQLIYTGYWEDDKKCGGGKQFYGDAVYYGSWKNNRRHGLGLIFYESGDFYLGEWEVDVYHGLGVLFYDNGNRYEGHFARGYKNGEGLFYHMQTGQLQKGVWENGVCKSSIIQDEFRNQVVSPTPFCIPPICVAYPDQFVHDLFQKYLQNAKKPSKSPERLGALKFVQKMRRFAKFEPKNLSNSKIPLDDLNNICTTSIIYVILREL</sequence>
<dbReference type="PANTHER" id="PTHR46511">
    <property type="entry name" value="MORN REPEAT-CONTAINING PROTEIN 3"/>
    <property type="match status" value="1"/>
</dbReference>
<dbReference type="Gene3D" id="2.20.110.10">
    <property type="entry name" value="Histone H3 K4-specific methyltransferase SET7/9 N-terminal domain"/>
    <property type="match status" value="2"/>
</dbReference>
<name>A0A1A9X3Q7_9MUSC</name>
<evidence type="ECO:0000256" key="2">
    <source>
        <dbReference type="ARBA" id="ARBA00022737"/>
    </source>
</evidence>
<protein>
    <recommendedName>
        <fullName evidence="4">MORN repeat-containing protein 3</fullName>
    </recommendedName>
</protein>
<evidence type="ECO:0000256" key="1">
    <source>
        <dbReference type="ARBA" id="ARBA00004218"/>
    </source>
</evidence>
<dbReference type="SMART" id="SM00698">
    <property type="entry name" value="MORN"/>
    <property type="match status" value="6"/>
</dbReference>
<reference evidence="6" key="2">
    <citation type="submission" date="2020-05" db="UniProtKB">
        <authorList>
            <consortium name="EnsemblMetazoa"/>
        </authorList>
    </citation>
    <scope>IDENTIFICATION</scope>
    <source>
        <strain evidence="6">IAEA</strain>
    </source>
</reference>
<dbReference type="VEuPathDB" id="VectorBase:GBRI043169"/>
<dbReference type="InterPro" id="IPR003409">
    <property type="entry name" value="MORN"/>
</dbReference>
<dbReference type="Pfam" id="PF02493">
    <property type="entry name" value="MORN"/>
    <property type="match status" value="4"/>
</dbReference>
<evidence type="ECO:0000313" key="7">
    <source>
        <dbReference type="Proteomes" id="UP000091820"/>
    </source>
</evidence>
<keyword evidence="7" id="KW-1185">Reference proteome</keyword>
<reference evidence="7" key="1">
    <citation type="submission" date="2014-03" db="EMBL/GenBank/DDBJ databases">
        <authorList>
            <person name="Aksoy S."/>
            <person name="Warren W."/>
            <person name="Wilson R.K."/>
        </authorList>
    </citation>
    <scope>NUCLEOTIDE SEQUENCE [LARGE SCALE GENOMIC DNA]</scope>
    <source>
        <strain evidence="7">IAEA</strain>
    </source>
</reference>
<keyword evidence="3" id="KW-0968">Cytoplasmic vesicle</keyword>
<evidence type="ECO:0000256" key="4">
    <source>
        <dbReference type="ARBA" id="ARBA00039854"/>
    </source>
</evidence>
<evidence type="ECO:0000256" key="5">
    <source>
        <dbReference type="ARBA" id="ARBA00045851"/>
    </source>
</evidence>